<sequence>MQGAEDDKMKSSYPELFL</sequence>
<feature type="non-terminal residue" evidence="1">
    <location>
        <position position="18"/>
    </location>
</feature>
<protein>
    <submittedName>
        <fullName evidence="1">Uncharacterized protein</fullName>
    </submittedName>
</protein>
<reference evidence="1 2" key="1">
    <citation type="journal article" date="2018" name="Front. Plant Sci.">
        <title>Red Clover (Trifolium pratense) and Zigzag Clover (T. medium) - A Picture of Genomic Similarities and Differences.</title>
        <authorList>
            <person name="Dluhosova J."/>
            <person name="Istvanek J."/>
            <person name="Nedelnik J."/>
            <person name="Repkova J."/>
        </authorList>
    </citation>
    <scope>NUCLEOTIDE SEQUENCE [LARGE SCALE GENOMIC DNA]</scope>
    <source>
        <strain evidence="2">cv. 10/8</strain>
        <tissue evidence="1">Leaf</tissue>
    </source>
</reference>
<proteinExistence type="predicted"/>
<name>A0A392T9U7_9FABA</name>
<keyword evidence="2" id="KW-1185">Reference proteome</keyword>
<evidence type="ECO:0000313" key="1">
    <source>
        <dbReference type="EMBL" id="MCI57217.1"/>
    </source>
</evidence>
<dbReference type="EMBL" id="LXQA010525278">
    <property type="protein sequence ID" value="MCI57217.1"/>
    <property type="molecule type" value="Genomic_DNA"/>
</dbReference>
<evidence type="ECO:0000313" key="2">
    <source>
        <dbReference type="Proteomes" id="UP000265520"/>
    </source>
</evidence>
<accession>A0A392T9U7</accession>
<comment type="caution">
    <text evidence="1">The sequence shown here is derived from an EMBL/GenBank/DDBJ whole genome shotgun (WGS) entry which is preliminary data.</text>
</comment>
<dbReference type="AlphaFoldDB" id="A0A392T9U7"/>
<organism evidence="1 2">
    <name type="scientific">Trifolium medium</name>
    <dbReference type="NCBI Taxonomy" id="97028"/>
    <lineage>
        <taxon>Eukaryota</taxon>
        <taxon>Viridiplantae</taxon>
        <taxon>Streptophyta</taxon>
        <taxon>Embryophyta</taxon>
        <taxon>Tracheophyta</taxon>
        <taxon>Spermatophyta</taxon>
        <taxon>Magnoliopsida</taxon>
        <taxon>eudicotyledons</taxon>
        <taxon>Gunneridae</taxon>
        <taxon>Pentapetalae</taxon>
        <taxon>rosids</taxon>
        <taxon>fabids</taxon>
        <taxon>Fabales</taxon>
        <taxon>Fabaceae</taxon>
        <taxon>Papilionoideae</taxon>
        <taxon>50 kb inversion clade</taxon>
        <taxon>NPAAA clade</taxon>
        <taxon>Hologalegina</taxon>
        <taxon>IRL clade</taxon>
        <taxon>Trifolieae</taxon>
        <taxon>Trifolium</taxon>
    </lineage>
</organism>
<dbReference type="Proteomes" id="UP000265520">
    <property type="component" value="Unassembled WGS sequence"/>
</dbReference>